<sequence>MNKKPAFKATRLTSTVFQLTEYSDIYSEYPFIYLKLLPEVIVLIDSGCGGKSTDPEVNLTSLREFIETVPIEDNDGKPFNGDGPEKREYIVICTHCHYDHILGLEQFTEDSPIYASSHSPSFLSPKNLPHNSLCQRLGIQTPTYTPTLIDHLSPILFHPPNQHQADQNQPKASSKSPSINTSIQILHTPGHTPDSLAIWDKSEQMLYVGDTLYAHSPIIFPPEGNLTHWFRSIDLLISVCIDHTTTATSPTQTSIQTPAPTQTQTPRLNAGHSSSLRPALSILSRAKSFLKDVVSGLEPIQDKITVPLYPAIKLIHQSLTKRTAHAVLSINFVSFIYSNKQNQCKTVVQKKYKTQQSEK</sequence>
<dbReference type="Pfam" id="PF00753">
    <property type="entry name" value="Lactamase_B"/>
    <property type="match status" value="1"/>
</dbReference>
<dbReference type="SMART" id="SM00849">
    <property type="entry name" value="Lactamase_B"/>
    <property type="match status" value="1"/>
</dbReference>
<dbReference type="InParanoid" id="A0A286UAZ4"/>
<dbReference type="InterPro" id="IPR050855">
    <property type="entry name" value="NDM-1-like"/>
</dbReference>
<dbReference type="PANTHER" id="PTHR42951:SF4">
    <property type="entry name" value="ACYL-COENZYME A THIOESTERASE MBLAC2"/>
    <property type="match status" value="1"/>
</dbReference>
<feature type="domain" description="Metallo-beta-lactamase" evidence="2">
    <location>
        <begin position="29"/>
        <end position="243"/>
    </location>
</feature>
<accession>A0A286UAZ4</accession>
<dbReference type="GO" id="GO:0016787">
    <property type="term" value="F:hydrolase activity"/>
    <property type="evidence" value="ECO:0007669"/>
    <property type="project" value="UniProtKB-KW"/>
</dbReference>
<dbReference type="PANTHER" id="PTHR42951">
    <property type="entry name" value="METALLO-BETA-LACTAMASE DOMAIN-CONTAINING"/>
    <property type="match status" value="1"/>
</dbReference>
<organism evidence="3 4">
    <name type="scientific">Pyrrhoderma noxium</name>
    <dbReference type="NCBI Taxonomy" id="2282107"/>
    <lineage>
        <taxon>Eukaryota</taxon>
        <taxon>Fungi</taxon>
        <taxon>Dikarya</taxon>
        <taxon>Basidiomycota</taxon>
        <taxon>Agaricomycotina</taxon>
        <taxon>Agaricomycetes</taxon>
        <taxon>Hymenochaetales</taxon>
        <taxon>Hymenochaetaceae</taxon>
        <taxon>Pyrrhoderma</taxon>
    </lineage>
</organism>
<dbReference type="InterPro" id="IPR036866">
    <property type="entry name" value="RibonucZ/Hydroxyglut_hydro"/>
</dbReference>
<evidence type="ECO:0000259" key="2">
    <source>
        <dbReference type="SMART" id="SM00849"/>
    </source>
</evidence>
<evidence type="ECO:0000256" key="1">
    <source>
        <dbReference type="SAM" id="MobiDB-lite"/>
    </source>
</evidence>
<dbReference type="Proteomes" id="UP000217199">
    <property type="component" value="Unassembled WGS sequence"/>
</dbReference>
<feature type="region of interest" description="Disordered" evidence="1">
    <location>
        <begin position="158"/>
        <end position="178"/>
    </location>
</feature>
<feature type="compositionally biased region" description="Low complexity" evidence="1">
    <location>
        <begin position="248"/>
        <end position="266"/>
    </location>
</feature>
<dbReference type="EMBL" id="NBII01000008">
    <property type="protein sequence ID" value="PAV16725.1"/>
    <property type="molecule type" value="Genomic_DNA"/>
</dbReference>
<evidence type="ECO:0000313" key="4">
    <source>
        <dbReference type="Proteomes" id="UP000217199"/>
    </source>
</evidence>
<feature type="region of interest" description="Disordered" evidence="1">
    <location>
        <begin position="248"/>
        <end position="273"/>
    </location>
</feature>
<gene>
    <name evidence="3" type="ORF">PNOK_0834500</name>
</gene>
<name>A0A286UAZ4_9AGAM</name>
<dbReference type="InterPro" id="IPR001279">
    <property type="entry name" value="Metallo-B-lactamas"/>
</dbReference>
<dbReference type="OrthoDB" id="3341310at2759"/>
<dbReference type="CDD" id="cd06262">
    <property type="entry name" value="metallo-hydrolase-like_MBL-fold"/>
    <property type="match status" value="1"/>
</dbReference>
<dbReference type="STRING" id="2282107.A0A286UAZ4"/>
<dbReference type="SUPFAM" id="SSF56281">
    <property type="entry name" value="Metallo-hydrolase/oxidoreductase"/>
    <property type="match status" value="1"/>
</dbReference>
<proteinExistence type="predicted"/>
<comment type="caution">
    <text evidence="3">The sequence shown here is derived from an EMBL/GenBank/DDBJ whole genome shotgun (WGS) entry which is preliminary data.</text>
</comment>
<dbReference type="AlphaFoldDB" id="A0A286UAZ4"/>
<dbReference type="Gene3D" id="3.60.15.10">
    <property type="entry name" value="Ribonuclease Z/Hydroxyacylglutathione hydrolase-like"/>
    <property type="match status" value="1"/>
</dbReference>
<keyword evidence="4" id="KW-1185">Reference proteome</keyword>
<protein>
    <submittedName>
        <fullName evidence="3">Metallo-hydrolase oxidoreductase</fullName>
    </submittedName>
</protein>
<evidence type="ECO:0000313" key="3">
    <source>
        <dbReference type="EMBL" id="PAV16725.1"/>
    </source>
</evidence>
<reference evidence="3 4" key="1">
    <citation type="journal article" date="2017" name="Mol. Ecol.">
        <title>Comparative and population genomic landscape of Phellinus noxius: A hypervariable fungus causing root rot in trees.</title>
        <authorList>
            <person name="Chung C.L."/>
            <person name="Lee T.J."/>
            <person name="Akiba M."/>
            <person name="Lee H.H."/>
            <person name="Kuo T.H."/>
            <person name="Liu D."/>
            <person name="Ke H.M."/>
            <person name="Yokoi T."/>
            <person name="Roa M.B."/>
            <person name="Lu M.J."/>
            <person name="Chang Y.Y."/>
            <person name="Ann P.J."/>
            <person name="Tsai J.N."/>
            <person name="Chen C.Y."/>
            <person name="Tzean S.S."/>
            <person name="Ota Y."/>
            <person name="Hattori T."/>
            <person name="Sahashi N."/>
            <person name="Liou R.F."/>
            <person name="Kikuchi T."/>
            <person name="Tsai I.J."/>
        </authorList>
    </citation>
    <scope>NUCLEOTIDE SEQUENCE [LARGE SCALE GENOMIC DNA]</scope>
    <source>
        <strain evidence="3 4">FFPRI411160</strain>
    </source>
</reference>
<feature type="compositionally biased region" description="Polar residues" evidence="1">
    <location>
        <begin position="161"/>
        <end position="178"/>
    </location>
</feature>